<feature type="compositionally biased region" description="Low complexity" evidence="1">
    <location>
        <begin position="243"/>
        <end position="260"/>
    </location>
</feature>
<dbReference type="OrthoDB" id="312557at2759"/>
<accession>A0A078A1S4</accession>
<dbReference type="AlphaFoldDB" id="A0A078A1S4"/>
<dbReference type="InParanoid" id="A0A078A1S4"/>
<feature type="region of interest" description="Disordered" evidence="1">
    <location>
        <begin position="349"/>
        <end position="368"/>
    </location>
</feature>
<protein>
    <submittedName>
        <fullName evidence="2">Uncharacterized protein</fullName>
    </submittedName>
</protein>
<feature type="compositionally biased region" description="Basic and acidic residues" evidence="1">
    <location>
        <begin position="359"/>
        <end position="368"/>
    </location>
</feature>
<organism evidence="2 3">
    <name type="scientific">Stylonychia lemnae</name>
    <name type="common">Ciliate</name>
    <dbReference type="NCBI Taxonomy" id="5949"/>
    <lineage>
        <taxon>Eukaryota</taxon>
        <taxon>Sar</taxon>
        <taxon>Alveolata</taxon>
        <taxon>Ciliophora</taxon>
        <taxon>Intramacronucleata</taxon>
        <taxon>Spirotrichea</taxon>
        <taxon>Stichotrichia</taxon>
        <taxon>Sporadotrichida</taxon>
        <taxon>Oxytrichidae</taxon>
        <taxon>Stylonychinae</taxon>
        <taxon>Stylonychia</taxon>
    </lineage>
</organism>
<keyword evidence="3" id="KW-1185">Reference proteome</keyword>
<sequence>MISSSSNFKDDTFGRDNMPSLNFPSSIPFNNHILDSSFPDRANMPMSQNIRKIDITLQYENEKELIKNVDLENDKWNNGFKVAPIIRKIAELGFPVKDYLISYFSIAEKMFVHIGKDPFPEDFSIPLEDIDQNNRLGLKFRYVNANNQSPQIQEQRKMAVPIIGDMKRHDNDVVMRDLDIQQPQQQNLQQYDQAGTKIEQIDANTSSQNQALANATRQSRRVLERKMQNQEEVKTPSIGGAAAQFQPQSNANPQNQTQQQKRTKERTIQDIIEKVSLWRKLYNGVQDQEGNLLRYSLEDAAQKVGVSKKSLDDYLLQLRFGKKFGFDFQKHKDDKVGVLRTFVKKEKVKVNGGSKSKMSSKEREDSEN</sequence>
<dbReference type="Proteomes" id="UP000039865">
    <property type="component" value="Unassembled WGS sequence"/>
</dbReference>
<evidence type="ECO:0000313" key="2">
    <source>
        <dbReference type="EMBL" id="CDW74734.1"/>
    </source>
</evidence>
<feature type="region of interest" description="Disordered" evidence="1">
    <location>
        <begin position="243"/>
        <end position="266"/>
    </location>
</feature>
<proteinExistence type="predicted"/>
<dbReference type="EMBL" id="CCKQ01003601">
    <property type="protein sequence ID" value="CDW74734.1"/>
    <property type="molecule type" value="Genomic_DNA"/>
</dbReference>
<gene>
    <name evidence="2" type="primary">Contig13860.g14789</name>
    <name evidence="2" type="ORF">STYLEM_3716</name>
</gene>
<name>A0A078A1S4_STYLE</name>
<reference evidence="2 3" key="1">
    <citation type="submission" date="2014-06" db="EMBL/GenBank/DDBJ databases">
        <authorList>
            <person name="Swart Estienne"/>
        </authorList>
    </citation>
    <scope>NUCLEOTIDE SEQUENCE [LARGE SCALE GENOMIC DNA]</scope>
    <source>
        <strain evidence="2 3">130c</strain>
    </source>
</reference>
<evidence type="ECO:0000256" key="1">
    <source>
        <dbReference type="SAM" id="MobiDB-lite"/>
    </source>
</evidence>
<evidence type="ECO:0000313" key="3">
    <source>
        <dbReference type="Proteomes" id="UP000039865"/>
    </source>
</evidence>